<reference evidence="2 3" key="1">
    <citation type="submission" date="2016-09" db="EMBL/GenBank/DDBJ databases">
        <title>Extensive genetic diversity and differential bi-allelic expression allows diatom success in the polar Southern Ocean.</title>
        <authorList>
            <consortium name="DOE Joint Genome Institute"/>
            <person name="Mock T."/>
            <person name="Otillar R.P."/>
            <person name="Strauss J."/>
            <person name="Dupont C."/>
            <person name="Frickenhaus S."/>
            <person name="Maumus F."/>
            <person name="Mcmullan M."/>
            <person name="Sanges R."/>
            <person name="Schmutz J."/>
            <person name="Toseland A."/>
            <person name="Valas R."/>
            <person name="Veluchamy A."/>
            <person name="Ward B.J."/>
            <person name="Allen A."/>
            <person name="Barry K."/>
            <person name="Falciatore A."/>
            <person name="Ferrante M."/>
            <person name="Fortunato A.E."/>
            <person name="Gloeckner G."/>
            <person name="Gruber A."/>
            <person name="Hipkin R."/>
            <person name="Janech M."/>
            <person name="Kroth P."/>
            <person name="Leese F."/>
            <person name="Lindquist E."/>
            <person name="Lyon B.R."/>
            <person name="Martin J."/>
            <person name="Mayer C."/>
            <person name="Parker M."/>
            <person name="Quesneville H."/>
            <person name="Raymond J."/>
            <person name="Uhlig C."/>
            <person name="Valentin K.U."/>
            <person name="Worden A.Z."/>
            <person name="Armbrust E.V."/>
            <person name="Bowler C."/>
            <person name="Green B."/>
            <person name="Moulton V."/>
            <person name="Van Oosterhout C."/>
            <person name="Grigoriev I."/>
        </authorList>
    </citation>
    <scope>NUCLEOTIDE SEQUENCE [LARGE SCALE GENOMIC DNA]</scope>
    <source>
        <strain evidence="2 3">CCMP1102</strain>
    </source>
</reference>
<name>A0A1E7EWA8_9STRA</name>
<keyword evidence="1" id="KW-0472">Membrane</keyword>
<organism evidence="2 3">
    <name type="scientific">Fragilariopsis cylindrus CCMP1102</name>
    <dbReference type="NCBI Taxonomy" id="635003"/>
    <lineage>
        <taxon>Eukaryota</taxon>
        <taxon>Sar</taxon>
        <taxon>Stramenopiles</taxon>
        <taxon>Ochrophyta</taxon>
        <taxon>Bacillariophyta</taxon>
        <taxon>Bacillariophyceae</taxon>
        <taxon>Bacillariophycidae</taxon>
        <taxon>Bacillariales</taxon>
        <taxon>Bacillariaceae</taxon>
        <taxon>Fragilariopsis</taxon>
    </lineage>
</organism>
<dbReference type="InParanoid" id="A0A1E7EWA8"/>
<proteinExistence type="predicted"/>
<evidence type="ECO:0000256" key="1">
    <source>
        <dbReference type="SAM" id="Phobius"/>
    </source>
</evidence>
<dbReference type="KEGG" id="fcy:FRACYDRAFT_271275"/>
<gene>
    <name evidence="2" type="ORF">FRACYDRAFT_271275</name>
</gene>
<keyword evidence="1" id="KW-1133">Transmembrane helix</keyword>
<dbReference type="Proteomes" id="UP000095751">
    <property type="component" value="Unassembled WGS sequence"/>
</dbReference>
<dbReference type="EMBL" id="KV784374">
    <property type="protein sequence ID" value="OEU09823.1"/>
    <property type="molecule type" value="Genomic_DNA"/>
</dbReference>
<evidence type="ECO:0000313" key="3">
    <source>
        <dbReference type="Proteomes" id="UP000095751"/>
    </source>
</evidence>
<keyword evidence="3" id="KW-1185">Reference proteome</keyword>
<dbReference type="AlphaFoldDB" id="A0A1E7EWA8"/>
<keyword evidence="1" id="KW-0812">Transmembrane</keyword>
<feature type="transmembrane region" description="Helical" evidence="1">
    <location>
        <begin position="116"/>
        <end position="135"/>
    </location>
</feature>
<accession>A0A1E7EWA8</accession>
<evidence type="ECO:0000313" key="2">
    <source>
        <dbReference type="EMBL" id="OEU09823.1"/>
    </source>
</evidence>
<feature type="transmembrane region" description="Helical" evidence="1">
    <location>
        <begin position="71"/>
        <end position="91"/>
    </location>
</feature>
<protein>
    <submittedName>
        <fullName evidence="2">Uncharacterized protein</fullName>
    </submittedName>
</protein>
<sequence length="214" mass="24822">MTRQETGYSQHPVEQALFMTQYMMEQRIYVTNGSKIIFPIALEELDASVKGAITETVAAHQYPLRAQYDKMITRLELCTYFVYWLIFTFAFDDDDDDDDDNDDQEREMTWELKDSVYLAIFLSPLFVAVIVFILLRRSNRARSVMLMEESIIDISPLMQQRKGYGLEFVKEETHNNTSYGYIRFLPASTSLAQPSESMIPAPIFHLPTPMSPIK</sequence>